<feature type="region of interest" description="Disordered" evidence="12">
    <location>
        <begin position="14"/>
        <end position="44"/>
    </location>
</feature>
<name>A0A6C0D331_9ZZZZ</name>
<dbReference type="PANTHER" id="PTHR11276">
    <property type="entry name" value="DNA POLYMERASE TYPE-X FAMILY MEMBER"/>
    <property type="match status" value="1"/>
</dbReference>
<dbReference type="SUPFAM" id="SSF50249">
    <property type="entry name" value="Nucleic acid-binding proteins"/>
    <property type="match status" value="1"/>
</dbReference>
<dbReference type="InterPro" id="IPR029398">
    <property type="entry name" value="PolB_thumb"/>
</dbReference>
<dbReference type="InterPro" id="IPR028207">
    <property type="entry name" value="DNA_pol_B_palm_palm"/>
</dbReference>
<dbReference type="SUPFAM" id="SSF47794">
    <property type="entry name" value="Rad51 N-terminal domain-like"/>
    <property type="match status" value="1"/>
</dbReference>
<keyword evidence="1" id="KW-0436">Ligase</keyword>
<evidence type="ECO:0000256" key="11">
    <source>
        <dbReference type="ARBA" id="ARBA00049244"/>
    </source>
</evidence>
<evidence type="ECO:0000256" key="8">
    <source>
        <dbReference type="ARBA" id="ARBA00023027"/>
    </source>
</evidence>
<dbReference type="GO" id="GO:0003887">
    <property type="term" value="F:DNA-directed DNA polymerase activity"/>
    <property type="evidence" value="ECO:0007669"/>
    <property type="project" value="UniProtKB-KW"/>
</dbReference>
<dbReference type="Gene3D" id="1.10.150.110">
    <property type="entry name" value="DNA polymerase beta, N-terminal domain-like"/>
    <property type="match status" value="1"/>
</dbReference>
<protein>
    <recommendedName>
        <fullName evidence="16">DNA polymerase beta</fullName>
    </recommendedName>
</protein>
<dbReference type="InterPro" id="IPR002008">
    <property type="entry name" value="DNA_pol_X_beta-like"/>
</dbReference>
<dbReference type="InterPro" id="IPR004150">
    <property type="entry name" value="NAD_DNA_ligase_OB"/>
</dbReference>
<evidence type="ECO:0000313" key="15">
    <source>
        <dbReference type="EMBL" id="QHT10917.1"/>
    </source>
</evidence>
<dbReference type="GO" id="GO:0003677">
    <property type="term" value="F:DNA binding"/>
    <property type="evidence" value="ECO:0007669"/>
    <property type="project" value="InterPro"/>
</dbReference>
<dbReference type="Pfam" id="PF01653">
    <property type="entry name" value="DNA_ligase_aden"/>
    <property type="match status" value="1"/>
</dbReference>
<dbReference type="EMBL" id="MN739530">
    <property type="protein sequence ID" value="QHT10917.1"/>
    <property type="molecule type" value="Genomic_DNA"/>
</dbReference>
<dbReference type="Gene3D" id="3.30.210.10">
    <property type="entry name" value="DNA polymerase, thumb domain"/>
    <property type="match status" value="1"/>
</dbReference>
<accession>A0A6C0D331</accession>
<evidence type="ECO:0000256" key="1">
    <source>
        <dbReference type="ARBA" id="ARBA00022598"/>
    </source>
</evidence>
<dbReference type="SUPFAM" id="SSF81585">
    <property type="entry name" value="PsbU/PolX domain-like"/>
    <property type="match status" value="1"/>
</dbReference>
<evidence type="ECO:0000256" key="5">
    <source>
        <dbReference type="ARBA" id="ARBA00022705"/>
    </source>
</evidence>
<dbReference type="InterPro" id="IPR010995">
    <property type="entry name" value="DNA_repair_Rad51/TF_NusA_a-hlx"/>
</dbReference>
<keyword evidence="3" id="KW-0808">Transferase</keyword>
<dbReference type="SMART" id="SM00532">
    <property type="entry name" value="LIGANc"/>
    <property type="match status" value="1"/>
</dbReference>
<dbReference type="GO" id="GO:0003911">
    <property type="term" value="F:DNA ligase (NAD+) activity"/>
    <property type="evidence" value="ECO:0007669"/>
    <property type="project" value="UniProtKB-EC"/>
</dbReference>
<keyword evidence="7" id="KW-0239">DNA-directed DNA polymerase</keyword>
<dbReference type="InterPro" id="IPR022312">
    <property type="entry name" value="DNA_pol_X"/>
</dbReference>
<dbReference type="Pfam" id="PF10391">
    <property type="entry name" value="DNA_pol_lambd_f"/>
    <property type="match status" value="1"/>
</dbReference>
<keyword evidence="4" id="KW-0548">Nucleotidyltransferase</keyword>
<dbReference type="InterPro" id="IPR043519">
    <property type="entry name" value="NT_sf"/>
</dbReference>
<dbReference type="GO" id="GO:0005634">
    <property type="term" value="C:nucleus"/>
    <property type="evidence" value="ECO:0007669"/>
    <property type="project" value="TreeGrafter"/>
</dbReference>
<feature type="compositionally biased region" description="Basic residues" evidence="12">
    <location>
        <begin position="428"/>
        <end position="438"/>
    </location>
</feature>
<dbReference type="InterPro" id="IPR037160">
    <property type="entry name" value="DNA_Pol_thumb_sf"/>
</dbReference>
<dbReference type="Pfam" id="PF14716">
    <property type="entry name" value="HHH_8"/>
    <property type="match status" value="1"/>
</dbReference>
<keyword evidence="2" id="KW-0237">DNA synthesis</keyword>
<comment type="catalytic activity">
    <reaction evidence="10">
        <text>NAD(+) + (deoxyribonucleotide)n-3'-hydroxyl + 5'-phospho-(deoxyribonucleotide)m = (deoxyribonucleotide)n+m + AMP + beta-nicotinamide D-nucleotide.</text>
        <dbReference type="EC" id="6.5.1.2"/>
    </reaction>
</comment>
<dbReference type="SUPFAM" id="SSF81301">
    <property type="entry name" value="Nucleotidyltransferase"/>
    <property type="match status" value="1"/>
</dbReference>
<dbReference type="GO" id="GO:0006303">
    <property type="term" value="P:double-strand break repair via nonhomologous end joining"/>
    <property type="evidence" value="ECO:0007669"/>
    <property type="project" value="TreeGrafter"/>
</dbReference>
<dbReference type="InterPro" id="IPR002054">
    <property type="entry name" value="DNA-dir_DNA_pol_X"/>
</dbReference>
<organism evidence="15">
    <name type="scientific">viral metagenome</name>
    <dbReference type="NCBI Taxonomy" id="1070528"/>
    <lineage>
        <taxon>unclassified sequences</taxon>
        <taxon>metagenomes</taxon>
        <taxon>organismal metagenomes</taxon>
    </lineage>
</organism>
<evidence type="ECO:0000256" key="12">
    <source>
        <dbReference type="SAM" id="MobiDB-lite"/>
    </source>
</evidence>
<dbReference type="GO" id="GO:0000166">
    <property type="term" value="F:nucleotide binding"/>
    <property type="evidence" value="ECO:0007669"/>
    <property type="project" value="InterPro"/>
</dbReference>
<evidence type="ECO:0000256" key="6">
    <source>
        <dbReference type="ARBA" id="ARBA00022763"/>
    </source>
</evidence>
<dbReference type="SMART" id="SM00483">
    <property type="entry name" value="POLXc"/>
    <property type="match status" value="1"/>
</dbReference>
<feature type="domain" description="DNA-directed DNA polymerase X" evidence="13">
    <location>
        <begin position="73"/>
        <end position="385"/>
    </location>
</feature>
<dbReference type="InterPro" id="IPR013839">
    <property type="entry name" value="DNAligase_adenylation"/>
</dbReference>
<evidence type="ECO:0000256" key="7">
    <source>
        <dbReference type="ARBA" id="ARBA00022932"/>
    </source>
</evidence>
<dbReference type="Pfam" id="PF14792">
    <property type="entry name" value="DNA_pol_B_palm"/>
    <property type="match status" value="1"/>
</dbReference>
<evidence type="ECO:0000256" key="4">
    <source>
        <dbReference type="ARBA" id="ARBA00022695"/>
    </source>
</evidence>
<dbReference type="Gene3D" id="3.30.460.10">
    <property type="entry name" value="Beta Polymerase, domain 2"/>
    <property type="match status" value="1"/>
</dbReference>
<dbReference type="InterPro" id="IPR027421">
    <property type="entry name" value="DNA_pol_lamdba_lyase_dom_sf"/>
</dbReference>
<dbReference type="Pfam" id="PF14791">
    <property type="entry name" value="DNA_pol_B_thumb"/>
    <property type="match status" value="1"/>
</dbReference>
<dbReference type="Gene3D" id="2.40.50.140">
    <property type="entry name" value="Nucleic acid-binding proteins"/>
    <property type="match status" value="1"/>
</dbReference>
<feature type="domain" description="NAD-dependent DNA ligase N-terminal" evidence="14">
    <location>
        <begin position="529"/>
        <end position="930"/>
    </location>
</feature>
<dbReference type="PRINTS" id="PR00869">
    <property type="entry name" value="DNAPOLX"/>
</dbReference>
<comment type="catalytic activity">
    <reaction evidence="11">
        <text>DNA(n) + a 2'-deoxyribonucleoside 5'-triphosphate = DNA(n+1) + diphosphate</text>
        <dbReference type="Rhea" id="RHEA:22508"/>
        <dbReference type="Rhea" id="RHEA-COMP:17339"/>
        <dbReference type="Rhea" id="RHEA-COMP:17340"/>
        <dbReference type="ChEBI" id="CHEBI:33019"/>
        <dbReference type="ChEBI" id="CHEBI:61560"/>
        <dbReference type="ChEBI" id="CHEBI:173112"/>
        <dbReference type="EC" id="2.7.7.7"/>
    </reaction>
</comment>
<dbReference type="PRINTS" id="PR00870">
    <property type="entry name" value="DNAPOLXBETA"/>
</dbReference>
<dbReference type="InterPro" id="IPR036420">
    <property type="entry name" value="BRCT_dom_sf"/>
</dbReference>
<dbReference type="AlphaFoldDB" id="A0A6C0D331"/>
<dbReference type="PANTHER" id="PTHR11276:SF28">
    <property type="entry name" value="DNA POLYMERASE LAMBDA"/>
    <property type="match status" value="1"/>
</dbReference>
<dbReference type="InterPro" id="IPR018944">
    <property type="entry name" value="DNA_pol_lambd_fingers_domain"/>
</dbReference>
<dbReference type="InterPro" id="IPR013840">
    <property type="entry name" value="DNAligase_N"/>
</dbReference>
<sequence length="1171" mass="134226">MSKEWLNLWADAWTNQDKSQGRREPPKSIENEEEKLHKTIKKEQNIAKKTRKLKLVAMHSKPKSKSKSPPKKRWNEVCIDVLERLSTLMSKKGEPMRSRAYAKAQETIMLMTDDITDINQLKGKPAIGPTILSKLSEYIETGTLRLFEREKELPENLLTDIYGIGPKKAKDLVEKGIRTIAQLRERQDELLNTNQKAGLKYYEDIMERIPRDEIDEYNEVFDNIFKGIQQDKTVDKYEIVGSYRRGAKTSGDIDVIVTASDPTLFKQFIDILKTQNIIIEILSQGKTKCLVITKLPLHKYARRVDFMYTSLEEYPFAILYFTGSKAFNTMMRGHALQQGTSLNEHGLFKKEQGKAKEEKVAQTFLSERDIFDYLHLKYKKPEERIDGRAVISMDSKSREKQEPKEKEPKTRKAKEPKEPKDPKEPKKQAKTLKIRVPKKKEPQYEPLFRMKTPTPEQPQNDVPDIVQVISRLDNEQKPKRKYTLKIRPQKTPKIEIQTDLNITQETMTKMENSTSPEQNIHNFKQSGIDVLENLSEKQLADMLIKANDVYYNTRTSIMTDNEYDIVKEFVEKKYPKNEVLDKIGAPIQTKNKVTLPYQMPSMDKIKPDTNALASWKQKYKGPYVLSCKLDGVSGMYSTENGDAKLYTRGDGKVGQDISHLIKVLKLPQTLDVGSGFVVRGEFILPKKLFDEKYKIRFANPRNLVSGIINSKTIDEKARDLHFVAYEVIQPQLKPHEQMAKLAELGFEVVQNRDEPSENLTNELLSETLMDWRTNYKYEIDGVIVSNDAIYKREEGNPEHAFAFKMVISDQMAEAKVVDVLWTPSKSGYLKPRVRIEPIKLGGVTIEYATGFNGEFIETNKIGIGAVIQIIRSGDVIPHIKSVTTPAEHAKMPTIPYHWTETHIDIIMDDIEQDETVREKNITAFFTTIEVDGLSSGNVKRLMKAGFNTVAKILHMNKSDYDGIDGFKQKMIDKIYDGIKDKVKKADLLTIMDASNKFGRGISMKKMKPILDAYPDILTRTESPEQKIELLLRIKGVGKENAKGFVENIPNFMGFLRECGLEEKLHNKSEEVTNDESILNTIELVDGLEPITKQEIDPLHPLYNKHIVMTKVRDKTIIDGLKKVGGILDDNISKSTFVLITKSKDDVSNKTKYANQHDIPIMIPSEFITKFL</sequence>
<feature type="region of interest" description="Disordered" evidence="12">
    <location>
        <begin position="387"/>
        <end position="442"/>
    </location>
</feature>
<evidence type="ECO:0000256" key="9">
    <source>
        <dbReference type="ARBA" id="ARBA00023204"/>
    </source>
</evidence>
<dbReference type="Gene3D" id="3.30.470.30">
    <property type="entry name" value="DNA ligase/mRNA capping enzyme"/>
    <property type="match status" value="1"/>
</dbReference>
<feature type="compositionally biased region" description="Basic and acidic residues" evidence="12">
    <location>
        <begin position="395"/>
        <end position="427"/>
    </location>
</feature>
<dbReference type="CDD" id="cd00141">
    <property type="entry name" value="NT_POLXc"/>
    <property type="match status" value="1"/>
</dbReference>
<keyword evidence="8" id="KW-0520">NAD</keyword>
<proteinExistence type="predicted"/>
<dbReference type="InterPro" id="IPR010996">
    <property type="entry name" value="HHH_MUS81"/>
</dbReference>
<evidence type="ECO:0000256" key="3">
    <source>
        <dbReference type="ARBA" id="ARBA00022679"/>
    </source>
</evidence>
<feature type="compositionally biased region" description="Basic and acidic residues" evidence="12">
    <location>
        <begin position="19"/>
        <end position="44"/>
    </location>
</feature>
<dbReference type="SUPFAM" id="SSF56091">
    <property type="entry name" value="DNA ligase/mRNA capping enzyme, catalytic domain"/>
    <property type="match status" value="1"/>
</dbReference>
<dbReference type="GO" id="GO:0006260">
    <property type="term" value="P:DNA replication"/>
    <property type="evidence" value="ECO:0007669"/>
    <property type="project" value="UniProtKB-KW"/>
</dbReference>
<reference evidence="15" key="1">
    <citation type="journal article" date="2020" name="Nature">
        <title>Giant virus diversity and host interactions through global metagenomics.</title>
        <authorList>
            <person name="Schulz F."/>
            <person name="Roux S."/>
            <person name="Paez-Espino D."/>
            <person name="Jungbluth S."/>
            <person name="Walsh D.A."/>
            <person name="Denef V.J."/>
            <person name="McMahon K.D."/>
            <person name="Konstantinidis K.T."/>
            <person name="Eloe-Fadrosh E.A."/>
            <person name="Kyrpides N.C."/>
            <person name="Woyke T."/>
        </authorList>
    </citation>
    <scope>NUCLEOTIDE SEQUENCE</scope>
    <source>
        <strain evidence="15">GVMAG-M-3300023174-111</strain>
    </source>
</reference>
<keyword evidence="6" id="KW-0227">DNA damage</keyword>
<evidence type="ECO:0000256" key="2">
    <source>
        <dbReference type="ARBA" id="ARBA00022634"/>
    </source>
</evidence>
<evidence type="ECO:0008006" key="16">
    <source>
        <dbReference type="Google" id="ProtNLM"/>
    </source>
</evidence>
<dbReference type="Gene3D" id="3.40.50.10190">
    <property type="entry name" value="BRCT domain"/>
    <property type="match status" value="1"/>
</dbReference>
<dbReference type="SUPFAM" id="SSF47802">
    <property type="entry name" value="DNA polymerase beta, N-terminal domain-like"/>
    <property type="match status" value="1"/>
</dbReference>
<keyword evidence="5" id="KW-0235">DNA replication</keyword>
<keyword evidence="9" id="KW-0234">DNA repair</keyword>
<dbReference type="InterPro" id="IPR012340">
    <property type="entry name" value="NA-bd_OB-fold"/>
</dbReference>
<evidence type="ECO:0000259" key="13">
    <source>
        <dbReference type="SMART" id="SM00483"/>
    </source>
</evidence>
<dbReference type="Gene3D" id="1.10.150.20">
    <property type="entry name" value="5' to 3' exonuclease, C-terminal subdomain"/>
    <property type="match status" value="1"/>
</dbReference>
<dbReference type="Pfam" id="PF03120">
    <property type="entry name" value="OB_DNA_ligase"/>
    <property type="match status" value="1"/>
</dbReference>
<evidence type="ECO:0000256" key="10">
    <source>
        <dbReference type="ARBA" id="ARBA00034005"/>
    </source>
</evidence>
<evidence type="ECO:0000259" key="14">
    <source>
        <dbReference type="SMART" id="SM00532"/>
    </source>
</evidence>